<feature type="region of interest" description="Disordered" evidence="1">
    <location>
        <begin position="1"/>
        <end position="26"/>
    </location>
</feature>
<feature type="region of interest" description="Disordered" evidence="1">
    <location>
        <begin position="111"/>
        <end position="142"/>
    </location>
</feature>
<accession>A0A7S2CEV2</accession>
<proteinExistence type="predicted"/>
<sequence>MLATLDNKDTERSDWEPVESDLGHWNSHWQKKNQMPEQQPQNAVKSQYRNVAVTHGGTRDSLDAEVLLQRKCANHEPPQMVQKPRGRCGQKPSNYAMHRVSDFQKMFYAKSSHDSGGGGGSSLSASHDSLAATQNSGNSIGTRSTIRQSKLFRMYESGNAVKGILGQDSLKWDVNRKEGALAGQRVFDSLGVSSRGEFDSGRYMHPHRQQQQGQDQELQEEKEDRILFSAQGSRSIGLHKIH</sequence>
<evidence type="ECO:0000256" key="1">
    <source>
        <dbReference type="SAM" id="MobiDB-lite"/>
    </source>
</evidence>
<feature type="compositionally biased region" description="Polar residues" evidence="1">
    <location>
        <begin position="132"/>
        <end position="142"/>
    </location>
</feature>
<evidence type="ECO:0000313" key="2">
    <source>
        <dbReference type="EMBL" id="CAD9421869.1"/>
    </source>
</evidence>
<organism evidence="2">
    <name type="scientific">Octactis speculum</name>
    <dbReference type="NCBI Taxonomy" id="3111310"/>
    <lineage>
        <taxon>Eukaryota</taxon>
        <taxon>Sar</taxon>
        <taxon>Stramenopiles</taxon>
        <taxon>Ochrophyta</taxon>
        <taxon>Dictyochophyceae</taxon>
        <taxon>Dictyochales</taxon>
        <taxon>Dictyochaceae</taxon>
        <taxon>Octactis</taxon>
    </lineage>
</organism>
<feature type="compositionally biased region" description="Low complexity" evidence="1">
    <location>
        <begin position="122"/>
        <end position="131"/>
    </location>
</feature>
<feature type="compositionally biased region" description="Basic and acidic residues" evidence="1">
    <location>
        <begin position="1"/>
        <end position="15"/>
    </location>
</feature>
<reference evidence="2" key="1">
    <citation type="submission" date="2021-01" db="EMBL/GenBank/DDBJ databases">
        <authorList>
            <person name="Corre E."/>
            <person name="Pelletier E."/>
            <person name="Niang G."/>
            <person name="Scheremetjew M."/>
            <person name="Finn R."/>
            <person name="Kale V."/>
            <person name="Holt S."/>
            <person name="Cochrane G."/>
            <person name="Meng A."/>
            <person name="Brown T."/>
            <person name="Cohen L."/>
        </authorList>
    </citation>
    <scope>NUCLEOTIDE SEQUENCE</scope>
    <source>
        <strain evidence="2">CCMP1381</strain>
    </source>
</reference>
<gene>
    <name evidence="2" type="ORF">DSPE1174_LOCUS13784</name>
</gene>
<protein>
    <submittedName>
        <fullName evidence="2">Uncharacterized protein</fullName>
    </submittedName>
</protein>
<feature type="region of interest" description="Disordered" evidence="1">
    <location>
        <begin position="197"/>
        <end position="222"/>
    </location>
</feature>
<dbReference type="EMBL" id="HBGS01027184">
    <property type="protein sequence ID" value="CAD9421869.1"/>
    <property type="molecule type" value="Transcribed_RNA"/>
</dbReference>
<name>A0A7S2CEV2_9STRA</name>
<dbReference type="AlphaFoldDB" id="A0A7S2CEV2"/>